<comment type="similarity">
    <text evidence="5">Belongs to the TMTC family.</text>
</comment>
<feature type="region of interest" description="Disordered" evidence="17">
    <location>
        <begin position="1"/>
        <end position="36"/>
    </location>
</feature>
<evidence type="ECO:0000259" key="19">
    <source>
        <dbReference type="Pfam" id="PF08409"/>
    </source>
</evidence>
<dbReference type="FunFam" id="1.25.40.10:FF:000528">
    <property type="entry name" value="Transmembrane and TPR repeat-containing protein 3"/>
    <property type="match status" value="1"/>
</dbReference>
<dbReference type="PROSITE" id="PS50293">
    <property type="entry name" value="TPR_REGION"/>
    <property type="match status" value="1"/>
</dbReference>
<organism evidence="20 21">
    <name type="scientific">Hyalella azteca</name>
    <name type="common">Amphipod</name>
    <dbReference type="NCBI Taxonomy" id="294128"/>
    <lineage>
        <taxon>Eukaryota</taxon>
        <taxon>Metazoa</taxon>
        <taxon>Ecdysozoa</taxon>
        <taxon>Arthropoda</taxon>
        <taxon>Crustacea</taxon>
        <taxon>Multicrustacea</taxon>
        <taxon>Malacostraca</taxon>
        <taxon>Eumalacostraca</taxon>
        <taxon>Peracarida</taxon>
        <taxon>Amphipoda</taxon>
        <taxon>Senticaudata</taxon>
        <taxon>Talitrida</taxon>
        <taxon>Talitroidea</taxon>
        <taxon>Hyalellidae</taxon>
        <taxon>Hyalella</taxon>
    </lineage>
</organism>
<evidence type="ECO:0000256" key="5">
    <source>
        <dbReference type="ARBA" id="ARBA00007882"/>
    </source>
</evidence>
<keyword evidence="7" id="KW-0808">Transferase</keyword>
<evidence type="ECO:0000256" key="10">
    <source>
        <dbReference type="ARBA" id="ARBA00022803"/>
    </source>
</evidence>
<dbReference type="GO" id="GO:0004169">
    <property type="term" value="F:dolichyl-phosphate-mannose-protein mannosyltransferase activity"/>
    <property type="evidence" value="ECO:0007669"/>
    <property type="project" value="UniProtKB-EC"/>
</dbReference>
<dbReference type="GO" id="GO:0016020">
    <property type="term" value="C:membrane"/>
    <property type="evidence" value="ECO:0007669"/>
    <property type="project" value="UniProtKB-SubCell"/>
</dbReference>
<dbReference type="CTD" id="160418"/>
<evidence type="ECO:0000256" key="8">
    <source>
        <dbReference type="ARBA" id="ARBA00022692"/>
    </source>
</evidence>
<evidence type="ECO:0000256" key="4">
    <source>
        <dbReference type="ARBA" id="ARBA00004922"/>
    </source>
</evidence>
<dbReference type="PROSITE" id="PS50005">
    <property type="entry name" value="TPR"/>
    <property type="match status" value="4"/>
</dbReference>
<feature type="transmembrane region" description="Helical" evidence="18">
    <location>
        <begin position="499"/>
        <end position="519"/>
    </location>
</feature>
<evidence type="ECO:0000256" key="11">
    <source>
        <dbReference type="ARBA" id="ARBA00022824"/>
    </source>
</evidence>
<keyword evidence="11" id="KW-0256">Endoplasmic reticulum</keyword>
<feature type="repeat" description="TPR" evidence="16">
    <location>
        <begin position="715"/>
        <end position="748"/>
    </location>
</feature>
<reference evidence="21" key="1">
    <citation type="submission" date="2025-08" db="UniProtKB">
        <authorList>
            <consortium name="RefSeq"/>
        </authorList>
    </citation>
    <scope>IDENTIFICATION</scope>
    <source>
        <tissue evidence="21">Whole organism</tissue>
    </source>
</reference>
<dbReference type="SUPFAM" id="SSF48452">
    <property type="entry name" value="TPR-like"/>
    <property type="match status" value="2"/>
</dbReference>
<dbReference type="Pfam" id="PF13181">
    <property type="entry name" value="TPR_8"/>
    <property type="match status" value="1"/>
</dbReference>
<dbReference type="InterPro" id="IPR011990">
    <property type="entry name" value="TPR-like_helical_dom_sf"/>
</dbReference>
<dbReference type="AlphaFoldDB" id="A0A8B7NVK4"/>
<keyword evidence="9" id="KW-0677">Repeat</keyword>
<dbReference type="PANTHER" id="PTHR44395:SF1">
    <property type="entry name" value="PROTEIN O-MANNOSYL-TRANSFERASE TMTC3"/>
    <property type="match status" value="1"/>
</dbReference>
<sequence length="1080" mass="119846">MTMQVSSRFSHNNNNNNHHHHNGHHSRQPTPPPHPDDQERNLCSWVYCTLVLMVACLVYWNALGCGFVFDDISAIKENRDLRPHTPISNLFLHDFWGTPMQKEQSHKSYRPLCVLTFRLNYLAHALQPMGYHLVNMLLHAVVCGLYYRMCSLFLPELSSFIAALLFAVHPVHTEAVTGVVGRAETLSSIFFIGSLLAYSAATRKLLTRPHGGSLHSGSSSCASCAGGGGSCSASSSNGSSPQQGMNVYMGNNSSSYVTSSVPSSNSVRQYNHRNGVTSYNVLSSSGLGSCLNSYVQHSGGPRARYGVARSPSGSRSGGRTRWRWLGLSVVLASCAMLCKEQGITVMAVCALYELVIVQKVRGWDLIQFGEGLLSGKGSVPPWLADCAPRMFALVATTLGLMLARVHIMGAQLPVFTRFDNPASVAETPIRQLTYNYLVSVNAWLLLMPATLCCDWTMGTVPLVTSFLDPRNLATLATYAVLAKLAHHALFCAPRHHAQALLMGLGFLVLPFLPASNLFFPVGFVVAERVLYMPSMGFCLIIAHGFSNLLHRVSHKRSAWLGLLFLLSVHAVKTHLRNADWKDEYTVFTAGLKVNQRNAKLFNNVGHALESEGRFGEALAYFQAAVTVQEDDIGAHINVGRTFNNLKRYIDAEDAYLKAKSLLPKAKPGESYQARIAPNHLNVFLNLANLIARNSTRLEEADSLYRQAISMRADYTQAYINRGDILIKMNRTKEAQEVYERALFYDSTNPDIYYNLGVVLLERGRAQQALAYLDKALEMDPDHQQALLNSAVLIQESGNAALRPVAVSRLLRLVQKDPQNERVYFNLGMIAMDDNDHKSAENWFRKAVELKEDFRSALFNLALLLTDDGRPLEAAPFLNQLVKHHPDHVKGLILLGDIYINNIKDLDAAEKCYERILAVDPGNVQGLHNLCVVYVERGELLAAESCLARAHVIAPTEDYILRHLNIVRSRLAKYNGEQQLTESSVPPEAEDKDNLPEFHEPRQASLLSARQKKSVGDNSNNSFKNNERRTKDAASANYADQSSSKNVNHNKLKSDQSENSKQLGQRESRALSSEEEKKKQA</sequence>
<feature type="transmembrane region" description="Helical" evidence="18">
    <location>
        <begin position="129"/>
        <end position="147"/>
    </location>
</feature>
<dbReference type="KEGG" id="hazt:108674334"/>
<evidence type="ECO:0000256" key="16">
    <source>
        <dbReference type="PROSITE-ProRule" id="PRU00339"/>
    </source>
</evidence>
<dbReference type="EC" id="2.4.1.109" evidence="6"/>
<dbReference type="InterPro" id="IPR013618">
    <property type="entry name" value="TMTC_DUF1736"/>
</dbReference>
<dbReference type="GO" id="GO:0005783">
    <property type="term" value="C:endoplasmic reticulum"/>
    <property type="evidence" value="ECO:0007669"/>
    <property type="project" value="UniProtKB-SubCell"/>
</dbReference>
<dbReference type="OMA" id="AKACFTR"/>
<evidence type="ECO:0000256" key="3">
    <source>
        <dbReference type="ARBA" id="ARBA00004240"/>
    </source>
</evidence>
<comment type="function">
    <text evidence="1">Transfers mannosyl residues to the hydroxyl group of serine or threonine residues.</text>
</comment>
<dbReference type="Pfam" id="PF14559">
    <property type="entry name" value="TPR_19"/>
    <property type="match status" value="1"/>
</dbReference>
<feature type="compositionally biased region" description="Polar residues" evidence="17">
    <location>
        <begin position="1037"/>
        <end position="1048"/>
    </location>
</feature>
<evidence type="ECO:0000256" key="2">
    <source>
        <dbReference type="ARBA" id="ARBA00004141"/>
    </source>
</evidence>
<gene>
    <name evidence="21" type="primary">LOC108674334</name>
</gene>
<dbReference type="Proteomes" id="UP000694843">
    <property type="component" value="Unplaced"/>
</dbReference>
<dbReference type="GeneID" id="108674334"/>
<dbReference type="Gene3D" id="1.25.40.10">
    <property type="entry name" value="Tetratricopeptide repeat domain"/>
    <property type="match status" value="4"/>
</dbReference>
<dbReference type="RefSeq" id="XP_018017762.1">
    <property type="nucleotide sequence ID" value="XM_018162273.2"/>
</dbReference>
<feature type="compositionally biased region" description="Polar residues" evidence="17">
    <location>
        <begin position="1"/>
        <end position="10"/>
    </location>
</feature>
<dbReference type="InterPro" id="IPR019734">
    <property type="entry name" value="TPR_rpt"/>
</dbReference>
<comment type="catalytic activity">
    <reaction evidence="14">
        <text>a di-trans,poly-cis-dolichyl beta-D-mannosyl phosphate + L-threonyl-[protein] = 3-O-(alpha-D-mannosyl)-L-threonyl-[protein] + a di-trans,poly-cis-dolichyl phosphate + H(+)</text>
        <dbReference type="Rhea" id="RHEA:53396"/>
        <dbReference type="Rhea" id="RHEA-COMP:11060"/>
        <dbReference type="Rhea" id="RHEA-COMP:13547"/>
        <dbReference type="Rhea" id="RHEA-COMP:19498"/>
        <dbReference type="Rhea" id="RHEA-COMP:19501"/>
        <dbReference type="ChEBI" id="CHEBI:15378"/>
        <dbReference type="ChEBI" id="CHEBI:30013"/>
        <dbReference type="ChEBI" id="CHEBI:57683"/>
        <dbReference type="ChEBI" id="CHEBI:58211"/>
        <dbReference type="ChEBI" id="CHEBI:137323"/>
        <dbReference type="EC" id="2.4.1.109"/>
    </reaction>
</comment>
<feature type="transmembrane region" description="Helical" evidence="18">
    <location>
        <begin position="472"/>
        <end position="492"/>
    </location>
</feature>
<dbReference type="OrthoDB" id="66906at2759"/>
<evidence type="ECO:0000256" key="9">
    <source>
        <dbReference type="ARBA" id="ARBA00022737"/>
    </source>
</evidence>
<comment type="subcellular location">
    <subcellularLocation>
        <location evidence="3">Endoplasmic reticulum</location>
    </subcellularLocation>
    <subcellularLocation>
        <location evidence="2">Membrane</location>
        <topology evidence="2">Multi-pass membrane protein</topology>
    </subcellularLocation>
</comment>
<feature type="transmembrane region" description="Helical" evidence="18">
    <location>
        <begin position="42"/>
        <end position="60"/>
    </location>
</feature>
<dbReference type="UniPathway" id="UPA00378"/>
<comment type="pathway">
    <text evidence="4">Protein modification; protein glycosylation.</text>
</comment>
<comment type="catalytic activity">
    <reaction evidence="15">
        <text>a di-trans,poly-cis-dolichyl beta-D-mannosyl phosphate + L-seryl-[protein] = 3-O-(alpha-D-mannosyl)-L-seryl-[protein] + a di-trans,poly-cis-dolichyl phosphate + H(+)</text>
        <dbReference type="Rhea" id="RHEA:17377"/>
        <dbReference type="Rhea" id="RHEA-COMP:9863"/>
        <dbReference type="Rhea" id="RHEA-COMP:13546"/>
        <dbReference type="Rhea" id="RHEA-COMP:19498"/>
        <dbReference type="Rhea" id="RHEA-COMP:19501"/>
        <dbReference type="ChEBI" id="CHEBI:15378"/>
        <dbReference type="ChEBI" id="CHEBI:29999"/>
        <dbReference type="ChEBI" id="CHEBI:57683"/>
        <dbReference type="ChEBI" id="CHEBI:58211"/>
        <dbReference type="ChEBI" id="CHEBI:137321"/>
        <dbReference type="EC" id="2.4.1.109"/>
    </reaction>
</comment>
<evidence type="ECO:0000256" key="18">
    <source>
        <dbReference type="SAM" id="Phobius"/>
    </source>
</evidence>
<accession>A0A8B7NVK4</accession>
<feature type="compositionally biased region" description="Basic and acidic residues" evidence="17">
    <location>
        <begin position="1051"/>
        <end position="1080"/>
    </location>
</feature>
<evidence type="ECO:0000256" key="7">
    <source>
        <dbReference type="ARBA" id="ARBA00022679"/>
    </source>
</evidence>
<feature type="transmembrane region" description="Helical" evidence="18">
    <location>
        <begin position="436"/>
        <end position="457"/>
    </location>
</feature>
<dbReference type="Pfam" id="PF13432">
    <property type="entry name" value="TPR_16"/>
    <property type="match status" value="2"/>
</dbReference>
<keyword evidence="10 16" id="KW-0802">TPR repeat</keyword>
<dbReference type="SMART" id="SM00028">
    <property type="entry name" value="TPR"/>
    <property type="match status" value="8"/>
</dbReference>
<keyword evidence="13 18" id="KW-0472">Membrane</keyword>
<feature type="transmembrane region" description="Helical" evidence="18">
    <location>
        <begin position="152"/>
        <end position="171"/>
    </location>
</feature>
<protein>
    <recommendedName>
        <fullName evidence="6">dolichyl-phosphate-mannose--protein mannosyltransferase</fullName>
        <ecNumber evidence="6">2.4.1.109</ecNumber>
    </recommendedName>
</protein>
<feature type="repeat" description="TPR" evidence="16">
    <location>
        <begin position="820"/>
        <end position="853"/>
    </location>
</feature>
<dbReference type="PANTHER" id="PTHR44395">
    <property type="match status" value="1"/>
</dbReference>
<feature type="region of interest" description="Disordered" evidence="17">
    <location>
        <begin position="1003"/>
        <end position="1080"/>
    </location>
</feature>
<feature type="transmembrane region" description="Helical" evidence="18">
    <location>
        <begin position="183"/>
        <end position="201"/>
    </location>
</feature>
<feature type="domain" description="DUF1736" evidence="19">
    <location>
        <begin position="410"/>
        <end position="481"/>
    </location>
</feature>
<name>A0A8B7NVK4_HYAAZ</name>
<dbReference type="FunFam" id="1.25.40.10:FF:000239">
    <property type="entry name" value="Transmembrane and TPR repeat-containing protein 3"/>
    <property type="match status" value="1"/>
</dbReference>
<evidence type="ECO:0000256" key="12">
    <source>
        <dbReference type="ARBA" id="ARBA00022989"/>
    </source>
</evidence>
<proteinExistence type="inferred from homology"/>
<evidence type="ECO:0000256" key="14">
    <source>
        <dbReference type="ARBA" id="ARBA00045085"/>
    </source>
</evidence>
<feature type="repeat" description="TPR" evidence="16">
    <location>
        <begin position="749"/>
        <end position="782"/>
    </location>
</feature>
<evidence type="ECO:0000256" key="13">
    <source>
        <dbReference type="ARBA" id="ARBA00023136"/>
    </source>
</evidence>
<evidence type="ECO:0000256" key="6">
    <source>
        <dbReference type="ARBA" id="ARBA00012839"/>
    </source>
</evidence>
<dbReference type="Pfam" id="PF08409">
    <property type="entry name" value="TMTC_DUF1736"/>
    <property type="match status" value="1"/>
</dbReference>
<keyword evidence="12 18" id="KW-1133">Transmembrane helix</keyword>
<evidence type="ECO:0000256" key="15">
    <source>
        <dbReference type="ARBA" id="ARBA00045102"/>
    </source>
</evidence>
<feature type="repeat" description="TPR" evidence="16">
    <location>
        <begin position="598"/>
        <end position="631"/>
    </location>
</feature>
<evidence type="ECO:0000313" key="21">
    <source>
        <dbReference type="RefSeq" id="XP_018017762.1"/>
    </source>
</evidence>
<feature type="compositionally biased region" description="Basic residues" evidence="17">
    <location>
        <begin position="17"/>
        <end position="27"/>
    </location>
</feature>
<evidence type="ECO:0000313" key="20">
    <source>
        <dbReference type="Proteomes" id="UP000694843"/>
    </source>
</evidence>
<keyword evidence="8 18" id="KW-0812">Transmembrane</keyword>
<evidence type="ECO:0000256" key="1">
    <source>
        <dbReference type="ARBA" id="ARBA00003582"/>
    </source>
</evidence>
<keyword evidence="20" id="KW-1185">Reference proteome</keyword>
<evidence type="ECO:0000256" key="17">
    <source>
        <dbReference type="SAM" id="MobiDB-lite"/>
    </source>
</evidence>